<feature type="compositionally biased region" description="Acidic residues" evidence="1">
    <location>
        <begin position="69"/>
        <end position="78"/>
    </location>
</feature>
<feature type="compositionally biased region" description="Low complexity" evidence="1">
    <location>
        <begin position="135"/>
        <end position="145"/>
    </location>
</feature>
<accession>A0AAQ4DCA1</accession>
<dbReference type="Proteomes" id="UP001321473">
    <property type="component" value="Unassembled WGS sequence"/>
</dbReference>
<feature type="compositionally biased region" description="Polar residues" evidence="1">
    <location>
        <begin position="90"/>
        <end position="102"/>
    </location>
</feature>
<feature type="compositionally biased region" description="Basic residues" evidence="1">
    <location>
        <begin position="49"/>
        <end position="60"/>
    </location>
</feature>
<feature type="region of interest" description="Disordered" evidence="1">
    <location>
        <begin position="1"/>
        <end position="111"/>
    </location>
</feature>
<feature type="region of interest" description="Disordered" evidence="1">
    <location>
        <begin position="129"/>
        <end position="214"/>
    </location>
</feature>
<evidence type="ECO:0000256" key="1">
    <source>
        <dbReference type="SAM" id="MobiDB-lite"/>
    </source>
</evidence>
<feature type="compositionally biased region" description="Basic residues" evidence="1">
    <location>
        <begin position="146"/>
        <end position="156"/>
    </location>
</feature>
<feature type="compositionally biased region" description="Low complexity" evidence="1">
    <location>
        <begin position="157"/>
        <end position="181"/>
    </location>
</feature>
<evidence type="ECO:0000313" key="3">
    <source>
        <dbReference type="Proteomes" id="UP001321473"/>
    </source>
</evidence>
<protein>
    <submittedName>
        <fullName evidence="2">Uncharacterized protein</fullName>
    </submittedName>
</protein>
<reference evidence="2 3" key="1">
    <citation type="journal article" date="2023" name="Arcadia Sci">
        <title>De novo assembly of a long-read Amblyomma americanum tick genome.</title>
        <authorList>
            <person name="Chou S."/>
            <person name="Poskanzer K.E."/>
            <person name="Rollins M."/>
            <person name="Thuy-Boun P.S."/>
        </authorList>
    </citation>
    <scope>NUCLEOTIDE SEQUENCE [LARGE SCALE GENOMIC DNA]</scope>
    <source>
        <strain evidence="2">F_SG_1</strain>
        <tissue evidence="2">Salivary glands</tissue>
    </source>
</reference>
<keyword evidence="3" id="KW-1185">Reference proteome</keyword>
<organism evidence="2 3">
    <name type="scientific">Amblyomma americanum</name>
    <name type="common">Lone star tick</name>
    <dbReference type="NCBI Taxonomy" id="6943"/>
    <lineage>
        <taxon>Eukaryota</taxon>
        <taxon>Metazoa</taxon>
        <taxon>Ecdysozoa</taxon>
        <taxon>Arthropoda</taxon>
        <taxon>Chelicerata</taxon>
        <taxon>Arachnida</taxon>
        <taxon>Acari</taxon>
        <taxon>Parasitiformes</taxon>
        <taxon>Ixodida</taxon>
        <taxon>Ixodoidea</taxon>
        <taxon>Ixodidae</taxon>
        <taxon>Amblyomminae</taxon>
        <taxon>Amblyomma</taxon>
    </lineage>
</organism>
<dbReference type="AlphaFoldDB" id="A0AAQ4DCA1"/>
<proteinExistence type="predicted"/>
<evidence type="ECO:0000313" key="2">
    <source>
        <dbReference type="EMBL" id="KAK8760091.1"/>
    </source>
</evidence>
<comment type="caution">
    <text evidence="2">The sequence shown here is derived from an EMBL/GenBank/DDBJ whole genome shotgun (WGS) entry which is preliminary data.</text>
</comment>
<gene>
    <name evidence="2" type="ORF">V5799_028642</name>
</gene>
<name>A0AAQ4DCA1_AMBAM</name>
<dbReference type="EMBL" id="JARKHS020032376">
    <property type="protein sequence ID" value="KAK8760091.1"/>
    <property type="molecule type" value="Genomic_DNA"/>
</dbReference>
<sequence>MQQQDVSMLRKEQPGMNMAMNVSSKQNVAGGATGNAALEREDEDDRGSRRDRKKKKKKKRREVESTFSSDDEESDDDADRSKSKKKATAGVTTRINIFTGTQGPPGIGMQSGLTGPNVLSNIAAPMPIMQPMPPMIQQLPAGTKKQGSKRSSKASKSKSSQGEAKQVAAGAPAVIPPAMAGLMSGPDGQDVLVIPMPPGMKLPSFDAAGGGLDQ</sequence>